<feature type="region of interest" description="Disordered" evidence="6">
    <location>
        <begin position="133"/>
        <end position="153"/>
    </location>
</feature>
<dbReference type="Gene3D" id="3.50.50.60">
    <property type="entry name" value="FAD/NAD(P)-binding domain"/>
    <property type="match status" value="2"/>
</dbReference>
<dbReference type="Pfam" id="PF00732">
    <property type="entry name" value="GMC_oxred_N"/>
    <property type="match status" value="1"/>
</dbReference>
<dbReference type="Proteomes" id="UP000248863">
    <property type="component" value="Unassembled WGS sequence"/>
</dbReference>
<organism evidence="9 10">
    <name type="scientific">Rhodoplanes elegans</name>
    <dbReference type="NCBI Taxonomy" id="29408"/>
    <lineage>
        <taxon>Bacteria</taxon>
        <taxon>Pseudomonadati</taxon>
        <taxon>Pseudomonadota</taxon>
        <taxon>Alphaproteobacteria</taxon>
        <taxon>Hyphomicrobiales</taxon>
        <taxon>Nitrobacteraceae</taxon>
        <taxon>Rhodoplanes</taxon>
    </lineage>
</organism>
<feature type="domain" description="Glucose-methanol-choline oxidoreductase C-terminal" evidence="8">
    <location>
        <begin position="369"/>
        <end position="552"/>
    </location>
</feature>
<evidence type="ECO:0000313" key="10">
    <source>
        <dbReference type="Proteomes" id="UP000248863"/>
    </source>
</evidence>
<accession>A0A327KJ28</accession>
<sequence>MDEPDHLIVGGGSAGAVLAARLSEDPNRRVLLIEAGPDTPPGAVPDDVADTFPTSSLNPRYFWPGLRATRRPEGDAYPFPQARIMGGGSSVMGLWTLRGLASDFAAWEAAGATGWGPAEAQRLYNAVERDLGRDFPRNGERGAPDPRPYPVRRMPRSEWPGFVTAIETAAVARGLPVVDDINARPGDGVFPMPVAQDEHVRSTSAGCYLTAAVRRRPNLAILTDTAVTALRFDGRRACGVTVRHGGTTRDIAARAVILCAGAIHSPALLLRAGIGPAAALTALGIAPLVDRPGVGANLQNHPYLQFALTLPPRSRLPARLRRFAIAGIRMSSQAAGCPTSDLLAFAIGRVSPHAYGPDLGMVGAALYAPFSRGRVTLRSADPDVPPDIAFALLQDPRDPPRLLKAARLVEALLADPAVAATYGDAFLLPPVMSLQQFNRQGAAGTLLAGAVKAVLAAPAPLRRLALNRALAPGRWVGNRTGRVHIPDDELLGAIAPMAHPSGTCAIGRDGDPMAVLDPQCRVRGIDGLRVVDAAVMPTVPSANTNLTAIMVAERAAELIRSERG</sequence>
<dbReference type="InterPro" id="IPR036188">
    <property type="entry name" value="FAD/NAD-bd_sf"/>
</dbReference>
<dbReference type="PANTHER" id="PTHR11552:SF147">
    <property type="entry name" value="CHOLINE DEHYDROGENASE, MITOCHONDRIAL"/>
    <property type="match status" value="1"/>
</dbReference>
<evidence type="ECO:0000256" key="4">
    <source>
        <dbReference type="ARBA" id="ARBA00022827"/>
    </source>
</evidence>
<dbReference type="SUPFAM" id="SSF54373">
    <property type="entry name" value="FAD-linked reductases, C-terminal domain"/>
    <property type="match status" value="1"/>
</dbReference>
<dbReference type="PIRSF" id="PIRSF000137">
    <property type="entry name" value="Alcohol_oxidase"/>
    <property type="match status" value="1"/>
</dbReference>
<keyword evidence="10" id="KW-1185">Reference proteome</keyword>
<keyword evidence="4 5" id="KW-0274">FAD</keyword>
<dbReference type="SUPFAM" id="SSF51905">
    <property type="entry name" value="FAD/NAD(P)-binding domain"/>
    <property type="match status" value="1"/>
</dbReference>
<evidence type="ECO:0000256" key="5">
    <source>
        <dbReference type="PIRSR" id="PIRSR000137-2"/>
    </source>
</evidence>
<dbReference type="InterPro" id="IPR012132">
    <property type="entry name" value="GMC_OxRdtase"/>
</dbReference>
<evidence type="ECO:0000256" key="2">
    <source>
        <dbReference type="ARBA" id="ARBA00010790"/>
    </source>
</evidence>
<dbReference type="Pfam" id="PF05199">
    <property type="entry name" value="GMC_oxred_C"/>
    <property type="match status" value="1"/>
</dbReference>
<reference evidence="9 10" key="1">
    <citation type="submission" date="2017-07" db="EMBL/GenBank/DDBJ databases">
        <title>Draft Genome Sequences of Select Purple Nonsulfur Bacteria.</title>
        <authorList>
            <person name="Lasarre B."/>
            <person name="Mckinlay J.B."/>
        </authorList>
    </citation>
    <scope>NUCLEOTIDE SEQUENCE [LARGE SCALE GENOMIC DNA]</scope>
    <source>
        <strain evidence="9 10">DSM 11907</strain>
    </source>
</reference>
<dbReference type="AlphaFoldDB" id="A0A327KJ28"/>
<evidence type="ECO:0000259" key="8">
    <source>
        <dbReference type="Pfam" id="PF05199"/>
    </source>
</evidence>
<protein>
    <submittedName>
        <fullName evidence="9">Choline dehydrogenase</fullName>
    </submittedName>
</protein>
<dbReference type="PANTHER" id="PTHR11552">
    <property type="entry name" value="GLUCOSE-METHANOL-CHOLINE GMC OXIDOREDUCTASE"/>
    <property type="match status" value="1"/>
</dbReference>
<dbReference type="OrthoDB" id="9785276at2"/>
<dbReference type="RefSeq" id="WP_111357728.1">
    <property type="nucleotide sequence ID" value="NZ_NHSK01000075.1"/>
</dbReference>
<comment type="similarity">
    <text evidence="2">Belongs to the GMC oxidoreductase family.</text>
</comment>
<dbReference type="InterPro" id="IPR007867">
    <property type="entry name" value="GMC_OxRtase_C"/>
</dbReference>
<evidence type="ECO:0000256" key="6">
    <source>
        <dbReference type="SAM" id="MobiDB-lite"/>
    </source>
</evidence>
<dbReference type="Gene3D" id="3.30.410.40">
    <property type="match status" value="1"/>
</dbReference>
<evidence type="ECO:0000259" key="7">
    <source>
        <dbReference type="Pfam" id="PF00732"/>
    </source>
</evidence>
<keyword evidence="3" id="KW-0285">Flavoprotein</keyword>
<evidence type="ECO:0000313" key="9">
    <source>
        <dbReference type="EMBL" id="RAI38131.1"/>
    </source>
</evidence>
<dbReference type="EMBL" id="NPEU01000141">
    <property type="protein sequence ID" value="RAI38131.1"/>
    <property type="molecule type" value="Genomic_DNA"/>
</dbReference>
<feature type="domain" description="Glucose-methanol-choline oxidoreductase N-terminal" evidence="7">
    <location>
        <begin position="5"/>
        <end position="302"/>
    </location>
</feature>
<feature type="compositionally biased region" description="Basic and acidic residues" evidence="6">
    <location>
        <begin position="133"/>
        <end position="144"/>
    </location>
</feature>
<dbReference type="InterPro" id="IPR000172">
    <property type="entry name" value="GMC_OxRdtase_N"/>
</dbReference>
<dbReference type="GO" id="GO:0016614">
    <property type="term" value="F:oxidoreductase activity, acting on CH-OH group of donors"/>
    <property type="evidence" value="ECO:0007669"/>
    <property type="project" value="InterPro"/>
</dbReference>
<proteinExistence type="inferred from homology"/>
<comment type="caution">
    <text evidence="9">The sequence shown here is derived from an EMBL/GenBank/DDBJ whole genome shotgun (WGS) entry which is preliminary data.</text>
</comment>
<dbReference type="GO" id="GO:0050660">
    <property type="term" value="F:flavin adenine dinucleotide binding"/>
    <property type="evidence" value="ECO:0007669"/>
    <property type="project" value="InterPro"/>
</dbReference>
<name>A0A327KJ28_9BRAD</name>
<evidence type="ECO:0000256" key="3">
    <source>
        <dbReference type="ARBA" id="ARBA00022630"/>
    </source>
</evidence>
<evidence type="ECO:0000256" key="1">
    <source>
        <dbReference type="ARBA" id="ARBA00001974"/>
    </source>
</evidence>
<comment type="cofactor">
    <cofactor evidence="1 5">
        <name>FAD</name>
        <dbReference type="ChEBI" id="CHEBI:57692"/>
    </cofactor>
</comment>
<gene>
    <name evidence="9" type="ORF">CH338_13710</name>
</gene>
<feature type="binding site" evidence="5">
    <location>
        <position position="227"/>
    </location>
    <ligand>
        <name>FAD</name>
        <dbReference type="ChEBI" id="CHEBI:57692"/>
    </ligand>
</feature>